<evidence type="ECO:0000256" key="1">
    <source>
        <dbReference type="SAM" id="SignalP"/>
    </source>
</evidence>
<dbReference type="Proteomes" id="UP000308730">
    <property type="component" value="Unassembled WGS sequence"/>
</dbReference>
<dbReference type="EMBL" id="SGPM01000310">
    <property type="protein sequence ID" value="THH26790.1"/>
    <property type="molecule type" value="Genomic_DNA"/>
</dbReference>
<evidence type="ECO:0000313" key="3">
    <source>
        <dbReference type="Proteomes" id="UP000308730"/>
    </source>
</evidence>
<sequence length="231" mass="23617">MRLLDSQSLGLLVGALCVPWAVSATPSATTQASVPFFTPTAGGGSFLTNAGDGFGEPLNVIISALSSPAVLTVEGIINFGRALNFTTQCGDLTLGGYQSANLGDGNGYVNQTILLRESYGNAILGACLESFIGGDHFRVFTQNGTKADSGALFLAASHEENLTLGHDIGPNGYDGGRDDVVNRATGITSFGGVTYNTTALRMLNATAAGSQGVNHGIAIDGTVVLLTVTIQ</sequence>
<feature type="chain" id="PRO_5020910397" evidence="1">
    <location>
        <begin position="25"/>
        <end position="231"/>
    </location>
</feature>
<keyword evidence="3" id="KW-1185">Reference proteome</keyword>
<keyword evidence="1" id="KW-0732">Signal</keyword>
<name>A0A4S4MU01_9APHY</name>
<organism evidence="2 3">
    <name type="scientific">Antrodiella citrinella</name>
    <dbReference type="NCBI Taxonomy" id="2447956"/>
    <lineage>
        <taxon>Eukaryota</taxon>
        <taxon>Fungi</taxon>
        <taxon>Dikarya</taxon>
        <taxon>Basidiomycota</taxon>
        <taxon>Agaricomycotina</taxon>
        <taxon>Agaricomycetes</taxon>
        <taxon>Polyporales</taxon>
        <taxon>Steccherinaceae</taxon>
        <taxon>Antrodiella</taxon>
    </lineage>
</organism>
<accession>A0A4S4MU01</accession>
<reference evidence="2 3" key="1">
    <citation type="submission" date="2019-02" db="EMBL/GenBank/DDBJ databases">
        <title>Genome sequencing of the rare red list fungi Antrodiella citrinella (Flaviporus citrinellus).</title>
        <authorList>
            <person name="Buettner E."/>
            <person name="Kellner H."/>
        </authorList>
    </citation>
    <scope>NUCLEOTIDE SEQUENCE [LARGE SCALE GENOMIC DNA]</scope>
    <source>
        <strain evidence="2 3">DSM 108506</strain>
    </source>
</reference>
<dbReference type="AlphaFoldDB" id="A0A4S4MU01"/>
<protein>
    <submittedName>
        <fullName evidence="2">Uncharacterized protein</fullName>
    </submittedName>
</protein>
<comment type="caution">
    <text evidence="2">The sequence shown here is derived from an EMBL/GenBank/DDBJ whole genome shotgun (WGS) entry which is preliminary data.</text>
</comment>
<dbReference type="OrthoDB" id="2310204at2759"/>
<gene>
    <name evidence="2" type="ORF">EUX98_g7397</name>
</gene>
<feature type="signal peptide" evidence="1">
    <location>
        <begin position="1"/>
        <end position="24"/>
    </location>
</feature>
<proteinExistence type="predicted"/>
<evidence type="ECO:0000313" key="2">
    <source>
        <dbReference type="EMBL" id="THH26790.1"/>
    </source>
</evidence>